<sequence length="182" mass="20550">MTRYVVFLRAINVGGRRVKMDHLRKLFEALGFFNVRTFIASGNVIFDSPAEHTRTLEQRIEDHLRESLGYEVATFVRSASELADISRHQPFAPSDLDAEGTSLYIAFLPAPPSAEVQGKLMAYRNEVDDFRVNGREVYWLCRKKIGESSFSGALLEKTMAMPATIRNAITVKRLAAKYRSCA</sequence>
<dbReference type="PANTHER" id="PTHR36439">
    <property type="entry name" value="BLL4334 PROTEIN"/>
    <property type="match status" value="1"/>
</dbReference>
<name>A0A6J4HT04_9CHLR</name>
<dbReference type="InterPro" id="IPR012545">
    <property type="entry name" value="DUF1697"/>
</dbReference>
<dbReference type="EMBL" id="CADCTR010000323">
    <property type="protein sequence ID" value="CAA9233089.1"/>
    <property type="molecule type" value="Genomic_DNA"/>
</dbReference>
<dbReference type="PIRSF" id="PIRSF008502">
    <property type="entry name" value="UCP008502"/>
    <property type="match status" value="1"/>
</dbReference>
<accession>A0A6J4HT04</accession>
<organism evidence="1">
    <name type="scientific">uncultured Chloroflexia bacterium</name>
    <dbReference type="NCBI Taxonomy" id="1672391"/>
    <lineage>
        <taxon>Bacteria</taxon>
        <taxon>Bacillati</taxon>
        <taxon>Chloroflexota</taxon>
        <taxon>Chloroflexia</taxon>
        <taxon>environmental samples</taxon>
    </lineage>
</organism>
<protein>
    <recommendedName>
        <fullName evidence="2">DUF1697 domain-containing protein</fullName>
    </recommendedName>
</protein>
<evidence type="ECO:0000313" key="1">
    <source>
        <dbReference type="EMBL" id="CAA9233089.1"/>
    </source>
</evidence>
<dbReference type="Pfam" id="PF08002">
    <property type="entry name" value="DUF1697"/>
    <property type="match status" value="1"/>
</dbReference>
<proteinExistence type="predicted"/>
<dbReference type="Gene3D" id="3.30.70.1280">
    <property type="entry name" value="SP0830-like domains"/>
    <property type="match status" value="1"/>
</dbReference>
<dbReference type="AlphaFoldDB" id="A0A6J4HT04"/>
<evidence type="ECO:0008006" key="2">
    <source>
        <dbReference type="Google" id="ProtNLM"/>
    </source>
</evidence>
<gene>
    <name evidence="1" type="ORF">AVDCRST_MAG93-977</name>
</gene>
<dbReference type="SUPFAM" id="SSF160379">
    <property type="entry name" value="SP0830-like"/>
    <property type="match status" value="1"/>
</dbReference>
<dbReference type="PANTHER" id="PTHR36439:SF1">
    <property type="entry name" value="DUF1697 DOMAIN-CONTAINING PROTEIN"/>
    <property type="match status" value="1"/>
</dbReference>
<reference evidence="1" key="1">
    <citation type="submission" date="2020-02" db="EMBL/GenBank/DDBJ databases">
        <authorList>
            <person name="Meier V. D."/>
        </authorList>
    </citation>
    <scope>NUCLEOTIDE SEQUENCE</scope>
    <source>
        <strain evidence="1">AVDCRST_MAG93</strain>
    </source>
</reference>